<reference evidence="2" key="2">
    <citation type="journal article" date="2021" name="Genome Biol. Evol.">
        <title>Developing a high-quality reference genome for a parasitic bivalve with doubly uniparental inheritance (Bivalvia: Unionida).</title>
        <authorList>
            <person name="Smith C.H."/>
        </authorList>
    </citation>
    <scope>NUCLEOTIDE SEQUENCE</scope>
    <source>
        <strain evidence="2">CHS0354</strain>
        <tissue evidence="2">Mantle</tissue>
    </source>
</reference>
<feature type="non-terminal residue" evidence="2">
    <location>
        <position position="1"/>
    </location>
</feature>
<keyword evidence="1" id="KW-0472">Membrane</keyword>
<keyword evidence="3" id="KW-1185">Reference proteome</keyword>
<protein>
    <submittedName>
        <fullName evidence="2">Uncharacterized protein</fullName>
    </submittedName>
</protein>
<dbReference type="AlphaFoldDB" id="A0AAE0VXE0"/>
<name>A0AAE0VXE0_9BIVA</name>
<organism evidence="2 3">
    <name type="scientific">Potamilus streckersoni</name>
    <dbReference type="NCBI Taxonomy" id="2493646"/>
    <lineage>
        <taxon>Eukaryota</taxon>
        <taxon>Metazoa</taxon>
        <taxon>Spiralia</taxon>
        <taxon>Lophotrochozoa</taxon>
        <taxon>Mollusca</taxon>
        <taxon>Bivalvia</taxon>
        <taxon>Autobranchia</taxon>
        <taxon>Heteroconchia</taxon>
        <taxon>Palaeoheterodonta</taxon>
        <taxon>Unionida</taxon>
        <taxon>Unionoidea</taxon>
        <taxon>Unionidae</taxon>
        <taxon>Ambleminae</taxon>
        <taxon>Lampsilini</taxon>
        <taxon>Potamilus</taxon>
    </lineage>
</organism>
<evidence type="ECO:0000313" key="2">
    <source>
        <dbReference type="EMBL" id="KAK3594118.1"/>
    </source>
</evidence>
<proteinExistence type="predicted"/>
<feature type="transmembrane region" description="Helical" evidence="1">
    <location>
        <begin position="29"/>
        <end position="46"/>
    </location>
</feature>
<evidence type="ECO:0000313" key="3">
    <source>
        <dbReference type="Proteomes" id="UP001195483"/>
    </source>
</evidence>
<reference evidence="2" key="3">
    <citation type="submission" date="2023-05" db="EMBL/GenBank/DDBJ databases">
        <authorList>
            <person name="Smith C.H."/>
        </authorList>
    </citation>
    <scope>NUCLEOTIDE SEQUENCE</scope>
    <source>
        <strain evidence="2">CHS0354</strain>
        <tissue evidence="2">Mantle</tissue>
    </source>
</reference>
<sequence>HIRATVVIASSLQHKIILRRTSAKMFTKVIYLWFCFVVVVSSALVGDQLENFVRRNIPTGHTIDTYVETCESCGALYGNEFTFKCLTDKSYRIFKDCFIAVNTKK</sequence>
<dbReference type="Proteomes" id="UP001195483">
    <property type="component" value="Unassembled WGS sequence"/>
</dbReference>
<reference evidence="2" key="1">
    <citation type="journal article" date="2021" name="Genome Biol. Evol.">
        <title>A High-Quality Reference Genome for a Parasitic Bivalve with Doubly Uniparental Inheritance (Bivalvia: Unionida).</title>
        <authorList>
            <person name="Smith C.H."/>
        </authorList>
    </citation>
    <scope>NUCLEOTIDE SEQUENCE</scope>
    <source>
        <strain evidence="2">CHS0354</strain>
    </source>
</reference>
<keyword evidence="1" id="KW-0812">Transmembrane</keyword>
<gene>
    <name evidence="2" type="ORF">CHS0354_040892</name>
</gene>
<keyword evidence="1" id="KW-1133">Transmembrane helix</keyword>
<accession>A0AAE0VXE0</accession>
<comment type="caution">
    <text evidence="2">The sequence shown here is derived from an EMBL/GenBank/DDBJ whole genome shotgun (WGS) entry which is preliminary data.</text>
</comment>
<dbReference type="EMBL" id="JAEAOA010002342">
    <property type="protein sequence ID" value="KAK3594118.1"/>
    <property type="molecule type" value="Genomic_DNA"/>
</dbReference>
<evidence type="ECO:0000256" key="1">
    <source>
        <dbReference type="SAM" id="Phobius"/>
    </source>
</evidence>